<gene>
    <name evidence="3" type="ORF">AAHA92_18198</name>
    <name evidence="4" type="ORF">AAHA92_18201</name>
</gene>
<sequence length="146" mass="16436">MALKLLAATILILTLSLPTTPQAHWLPRRPTPLCVSQLAIVNRACGRLPYARVNPPSLPSPPAREGEGKVESGHHHHHHRQRREGYVETAQEGECCRWVKEVDTECVCDLLVHLPPFMTRPLHEYKVVVDDSCEISFSCASRLVNF</sequence>
<feature type="chain" id="PRO_5044723340" description="Bifunctional inhibitor/plant lipid transfer protein/seed storage helical domain-containing protein" evidence="2">
    <location>
        <begin position="24"/>
        <end position="146"/>
    </location>
</feature>
<keyword evidence="5" id="KW-1185">Reference proteome</keyword>
<protein>
    <recommendedName>
        <fullName evidence="6">Bifunctional inhibitor/plant lipid transfer protein/seed storage helical domain-containing protein</fullName>
    </recommendedName>
</protein>
<comment type="caution">
    <text evidence="3">The sequence shown here is derived from an EMBL/GenBank/DDBJ whole genome shotgun (WGS) entry which is preliminary data.</text>
</comment>
<evidence type="ECO:0008006" key="6">
    <source>
        <dbReference type="Google" id="ProtNLM"/>
    </source>
</evidence>
<dbReference type="Proteomes" id="UP001567538">
    <property type="component" value="Unassembled WGS sequence"/>
</dbReference>
<feature type="region of interest" description="Disordered" evidence="1">
    <location>
        <begin position="55"/>
        <end position="85"/>
    </location>
</feature>
<dbReference type="EMBL" id="JBEAFC010000007">
    <property type="protein sequence ID" value="KAL1550200.1"/>
    <property type="molecule type" value="Genomic_DNA"/>
</dbReference>
<feature type="compositionally biased region" description="Basic and acidic residues" evidence="1">
    <location>
        <begin position="64"/>
        <end position="73"/>
    </location>
</feature>
<evidence type="ECO:0000256" key="2">
    <source>
        <dbReference type="SAM" id="SignalP"/>
    </source>
</evidence>
<dbReference type="EMBL" id="JBEAFC010000007">
    <property type="protein sequence ID" value="KAL1550203.1"/>
    <property type="molecule type" value="Genomic_DNA"/>
</dbReference>
<evidence type="ECO:0000256" key="1">
    <source>
        <dbReference type="SAM" id="MobiDB-lite"/>
    </source>
</evidence>
<proteinExistence type="predicted"/>
<evidence type="ECO:0000313" key="4">
    <source>
        <dbReference type="EMBL" id="KAL1550203.1"/>
    </source>
</evidence>
<evidence type="ECO:0000313" key="3">
    <source>
        <dbReference type="EMBL" id="KAL1550200.1"/>
    </source>
</evidence>
<evidence type="ECO:0000313" key="5">
    <source>
        <dbReference type="Proteomes" id="UP001567538"/>
    </source>
</evidence>
<name>A0ABD1H1A6_SALDI</name>
<accession>A0ABD1H1A6</accession>
<feature type="signal peptide" evidence="2">
    <location>
        <begin position="1"/>
        <end position="23"/>
    </location>
</feature>
<keyword evidence="2" id="KW-0732">Signal</keyword>
<organism evidence="3 5">
    <name type="scientific">Salvia divinorum</name>
    <name type="common">Maria pastora</name>
    <name type="synonym">Diviner's sage</name>
    <dbReference type="NCBI Taxonomy" id="28513"/>
    <lineage>
        <taxon>Eukaryota</taxon>
        <taxon>Viridiplantae</taxon>
        <taxon>Streptophyta</taxon>
        <taxon>Embryophyta</taxon>
        <taxon>Tracheophyta</taxon>
        <taxon>Spermatophyta</taxon>
        <taxon>Magnoliopsida</taxon>
        <taxon>eudicotyledons</taxon>
        <taxon>Gunneridae</taxon>
        <taxon>Pentapetalae</taxon>
        <taxon>asterids</taxon>
        <taxon>lamiids</taxon>
        <taxon>Lamiales</taxon>
        <taxon>Lamiaceae</taxon>
        <taxon>Nepetoideae</taxon>
        <taxon>Mentheae</taxon>
        <taxon>Salviinae</taxon>
        <taxon>Salvia</taxon>
        <taxon>Salvia subgen. Calosphace</taxon>
    </lineage>
</organism>
<dbReference type="PANTHER" id="PTHR34377:SF3">
    <property type="entry name" value="TETRATRICOPEPTIDE REPEAT (TPR)-LIKE SUPERFAMILY PROTEIN"/>
    <property type="match status" value="1"/>
</dbReference>
<dbReference type="PANTHER" id="PTHR34377">
    <property type="entry name" value="TETRATRICOPEPTIDE REPEAT (TPR)-LIKE SUPERFAMILY PROTEIN"/>
    <property type="match status" value="1"/>
</dbReference>
<reference evidence="3 5" key="1">
    <citation type="submission" date="2024-06" db="EMBL/GenBank/DDBJ databases">
        <title>A chromosome level genome sequence of Diviner's sage (Salvia divinorum).</title>
        <authorList>
            <person name="Ford S.A."/>
            <person name="Ro D.-K."/>
            <person name="Ness R.W."/>
            <person name="Phillips M.A."/>
        </authorList>
    </citation>
    <scope>NUCLEOTIDE SEQUENCE [LARGE SCALE GENOMIC DNA]</scope>
    <source>
        <strain evidence="3">SAF-2024a</strain>
        <tissue evidence="3">Leaf</tissue>
    </source>
</reference>
<dbReference type="AlphaFoldDB" id="A0ABD1H1A6"/>